<feature type="non-terminal residue" evidence="2">
    <location>
        <position position="338"/>
    </location>
</feature>
<sequence>MYRQVWIKEEHRSLQRILWRDSPNMKIQVYELNTVTYGTTSAPFLAIRSLREAATRERSKHPQAAESILSSFYVDDFLGGGETVNEVKMLKIDVEKILTPYGFDLRKWASNNSSVLQECQNHQEALYFNTEEEVKVLGIEWNPNCDTFCFNSVPPSTLHTKLTKRIILAESSKLYDPLGFASPIVIRAKFLLQKLWQLKLDWDVIAPSELARQWLQLREEMIYLKGIKISRHLQISRRCTSFVVHGFSDASLQGYGACLYAVCKNDEGVTSSLICSKSRVAPLKPCSLPRLELAAALLLIRLTRKVVAALKTKPAKLYFWSDSTITLHWINSTANRWN</sequence>
<proteinExistence type="predicted"/>
<accession>A0A1S3T9U8</accession>
<protein>
    <submittedName>
        <fullName evidence="2">Uncharacterized protein LOC106753273</fullName>
    </submittedName>
</protein>
<evidence type="ECO:0000313" key="1">
    <source>
        <dbReference type="Proteomes" id="UP000087766"/>
    </source>
</evidence>
<organism evidence="1 2">
    <name type="scientific">Vigna radiata var. radiata</name>
    <name type="common">Mung bean</name>
    <name type="synonym">Phaseolus aureus</name>
    <dbReference type="NCBI Taxonomy" id="3916"/>
    <lineage>
        <taxon>Eukaryota</taxon>
        <taxon>Viridiplantae</taxon>
        <taxon>Streptophyta</taxon>
        <taxon>Embryophyta</taxon>
        <taxon>Tracheophyta</taxon>
        <taxon>Spermatophyta</taxon>
        <taxon>Magnoliopsida</taxon>
        <taxon>eudicotyledons</taxon>
        <taxon>Gunneridae</taxon>
        <taxon>Pentapetalae</taxon>
        <taxon>rosids</taxon>
        <taxon>fabids</taxon>
        <taxon>Fabales</taxon>
        <taxon>Fabaceae</taxon>
        <taxon>Papilionoideae</taxon>
        <taxon>50 kb inversion clade</taxon>
        <taxon>NPAAA clade</taxon>
        <taxon>indigoferoid/millettioid clade</taxon>
        <taxon>Phaseoleae</taxon>
        <taxon>Vigna</taxon>
    </lineage>
</organism>
<dbReference type="PANTHER" id="PTHR47331">
    <property type="entry name" value="PHD-TYPE DOMAIN-CONTAINING PROTEIN"/>
    <property type="match status" value="1"/>
</dbReference>
<dbReference type="SUPFAM" id="SSF56672">
    <property type="entry name" value="DNA/RNA polymerases"/>
    <property type="match status" value="1"/>
</dbReference>
<dbReference type="InterPro" id="IPR043502">
    <property type="entry name" value="DNA/RNA_pol_sf"/>
</dbReference>
<dbReference type="STRING" id="3916.A0A1S3T9U8"/>
<name>A0A1S3T9U8_VIGRR</name>
<evidence type="ECO:0000313" key="2">
    <source>
        <dbReference type="RefSeq" id="XP_014490551.1"/>
    </source>
</evidence>
<gene>
    <name evidence="2" type="primary">LOC106753273</name>
</gene>
<dbReference type="Pfam" id="PF05380">
    <property type="entry name" value="Peptidase_A17"/>
    <property type="match status" value="1"/>
</dbReference>
<keyword evidence="1" id="KW-1185">Reference proteome</keyword>
<dbReference type="KEGG" id="vra:106753273"/>
<dbReference type="RefSeq" id="XP_014490551.1">
    <property type="nucleotide sequence ID" value="XM_014635065.1"/>
</dbReference>
<dbReference type="AlphaFoldDB" id="A0A1S3T9U8"/>
<dbReference type="GeneID" id="106753273"/>
<dbReference type="Proteomes" id="UP000087766">
    <property type="component" value="Unplaced"/>
</dbReference>
<reference evidence="2" key="1">
    <citation type="submission" date="2025-08" db="UniProtKB">
        <authorList>
            <consortium name="RefSeq"/>
        </authorList>
    </citation>
    <scope>IDENTIFICATION</scope>
    <source>
        <tissue evidence="2">Leaf</tissue>
    </source>
</reference>
<dbReference type="OrthoDB" id="8194935at2759"/>
<dbReference type="InterPro" id="IPR008042">
    <property type="entry name" value="Retrotrans_Pao"/>
</dbReference>